<reference evidence="2" key="2">
    <citation type="submission" date="2020-10" db="UniProtKB">
        <authorList>
            <consortium name="WormBaseParasite"/>
        </authorList>
    </citation>
    <scope>IDENTIFICATION</scope>
</reference>
<protein>
    <submittedName>
        <fullName evidence="2">Uncharacterized protein</fullName>
    </submittedName>
</protein>
<keyword evidence="1" id="KW-1185">Reference proteome</keyword>
<dbReference type="WBParaSite" id="Pan_g1888.t1">
    <property type="protein sequence ID" value="Pan_g1888.t1"/>
    <property type="gene ID" value="Pan_g1888"/>
</dbReference>
<dbReference type="AlphaFoldDB" id="A0A7E4VCU3"/>
<evidence type="ECO:0000313" key="2">
    <source>
        <dbReference type="WBParaSite" id="Pan_g1888.t1"/>
    </source>
</evidence>
<organism evidence="1 2">
    <name type="scientific">Panagrellus redivivus</name>
    <name type="common">Microworm</name>
    <dbReference type="NCBI Taxonomy" id="6233"/>
    <lineage>
        <taxon>Eukaryota</taxon>
        <taxon>Metazoa</taxon>
        <taxon>Ecdysozoa</taxon>
        <taxon>Nematoda</taxon>
        <taxon>Chromadorea</taxon>
        <taxon>Rhabditida</taxon>
        <taxon>Tylenchina</taxon>
        <taxon>Panagrolaimomorpha</taxon>
        <taxon>Panagrolaimoidea</taxon>
        <taxon>Panagrolaimidae</taxon>
        <taxon>Panagrellus</taxon>
    </lineage>
</organism>
<name>A0A7E4VCU3_PANRE</name>
<proteinExistence type="predicted"/>
<dbReference type="Proteomes" id="UP000492821">
    <property type="component" value="Unassembled WGS sequence"/>
</dbReference>
<accession>A0A7E4VCU3</accession>
<reference evidence="1" key="1">
    <citation type="journal article" date="2013" name="Genetics">
        <title>The draft genome and transcriptome of Panagrellus redivivus are shaped by the harsh demands of a free-living lifestyle.</title>
        <authorList>
            <person name="Srinivasan J."/>
            <person name="Dillman A.R."/>
            <person name="Macchietto M.G."/>
            <person name="Heikkinen L."/>
            <person name="Lakso M."/>
            <person name="Fracchia K.M."/>
            <person name="Antoshechkin I."/>
            <person name="Mortazavi A."/>
            <person name="Wong G."/>
            <person name="Sternberg P.W."/>
        </authorList>
    </citation>
    <scope>NUCLEOTIDE SEQUENCE [LARGE SCALE GENOMIC DNA]</scope>
    <source>
        <strain evidence="1">MT8872</strain>
    </source>
</reference>
<evidence type="ECO:0000313" key="1">
    <source>
        <dbReference type="Proteomes" id="UP000492821"/>
    </source>
</evidence>
<sequence>MVRCQKNSNLTRVITACVQPVERWNIDDFVIFFKNQNNQFMFKIHVEHHEVTYLNALKDFFAQRFSMSNDLDTAVNQGGRYIVLDHQSTMYFFLTSENDNE</sequence>